<protein>
    <recommendedName>
        <fullName evidence="7">BZIP domain-containing protein</fullName>
    </recommendedName>
</protein>
<evidence type="ECO:0000313" key="8">
    <source>
        <dbReference type="EMBL" id="KAK9761949.1"/>
    </source>
</evidence>
<evidence type="ECO:0000256" key="4">
    <source>
        <dbReference type="ARBA" id="ARBA00023163"/>
    </source>
</evidence>
<evidence type="ECO:0000259" key="7">
    <source>
        <dbReference type="PROSITE" id="PS50217"/>
    </source>
</evidence>
<evidence type="ECO:0000313" key="9">
    <source>
        <dbReference type="Proteomes" id="UP001479436"/>
    </source>
</evidence>
<sequence>MDLHCHFNGINSDQVSIFSSEQSKNDLYHWDSTDLCFNGLPQLNMDGFPILNPADCVQMNSALPDSSALLYQYFTDSTSTLSPESPPGLTHSPPYSPQTSTIPMSLLTLPTSVFPSSCGQKNNHASYAPILPNGIPQTDIASATQVSTTKRKFNPDREANRVALLTAAASDPKLAAKLENEEDKRRRNTAASARFRIKKKLREEALEKTTKEMSDKANSLEKKVKELEMEVKWLQTLLIDKDPNFVNVVPPFKKQCK</sequence>
<gene>
    <name evidence="8" type="ORF">K7432_012759</name>
</gene>
<keyword evidence="5" id="KW-0539">Nucleus</keyword>
<keyword evidence="9" id="KW-1185">Reference proteome</keyword>
<feature type="domain" description="BZIP" evidence="7">
    <location>
        <begin position="178"/>
        <end position="241"/>
    </location>
</feature>
<keyword evidence="2" id="KW-0805">Transcription regulation</keyword>
<dbReference type="Pfam" id="PF07716">
    <property type="entry name" value="bZIP_2"/>
    <property type="match status" value="1"/>
</dbReference>
<reference evidence="8 9" key="1">
    <citation type="submission" date="2023-04" db="EMBL/GenBank/DDBJ databases">
        <title>Genome of Basidiobolus ranarum AG-B5.</title>
        <authorList>
            <person name="Stajich J.E."/>
            <person name="Carter-House D."/>
            <person name="Gryganskyi A."/>
        </authorList>
    </citation>
    <scope>NUCLEOTIDE SEQUENCE [LARGE SCALE GENOMIC DNA]</scope>
    <source>
        <strain evidence="8 9">AG-B5</strain>
    </source>
</reference>
<evidence type="ECO:0000256" key="1">
    <source>
        <dbReference type="ARBA" id="ARBA00004123"/>
    </source>
</evidence>
<dbReference type="Gene3D" id="1.20.5.170">
    <property type="match status" value="1"/>
</dbReference>
<dbReference type="CDD" id="cd14705">
    <property type="entry name" value="bZIP_Zip1"/>
    <property type="match status" value="1"/>
</dbReference>
<keyword evidence="3" id="KW-0238">DNA-binding</keyword>
<evidence type="ECO:0000256" key="2">
    <source>
        <dbReference type="ARBA" id="ARBA00023015"/>
    </source>
</evidence>
<dbReference type="PROSITE" id="PS50217">
    <property type="entry name" value="BZIP"/>
    <property type="match status" value="1"/>
</dbReference>
<feature type="coiled-coil region" evidence="6">
    <location>
        <begin position="203"/>
        <end position="237"/>
    </location>
</feature>
<evidence type="ECO:0000256" key="3">
    <source>
        <dbReference type="ARBA" id="ARBA00023125"/>
    </source>
</evidence>
<accession>A0ABR2WKB4</accession>
<dbReference type="PANTHER" id="PTHR13044">
    <property type="entry name" value="ACTIVATING TRANSCRIPTION FACTOR ATF 4/5"/>
    <property type="match status" value="1"/>
</dbReference>
<dbReference type="PROSITE" id="PS00036">
    <property type="entry name" value="BZIP_BASIC"/>
    <property type="match status" value="1"/>
</dbReference>
<comment type="subcellular location">
    <subcellularLocation>
        <location evidence="1">Nucleus</location>
    </subcellularLocation>
</comment>
<organism evidence="8 9">
    <name type="scientific">Basidiobolus ranarum</name>
    <dbReference type="NCBI Taxonomy" id="34480"/>
    <lineage>
        <taxon>Eukaryota</taxon>
        <taxon>Fungi</taxon>
        <taxon>Fungi incertae sedis</taxon>
        <taxon>Zoopagomycota</taxon>
        <taxon>Entomophthoromycotina</taxon>
        <taxon>Basidiobolomycetes</taxon>
        <taxon>Basidiobolales</taxon>
        <taxon>Basidiobolaceae</taxon>
        <taxon>Basidiobolus</taxon>
    </lineage>
</organism>
<proteinExistence type="predicted"/>
<dbReference type="InterPro" id="IPR004827">
    <property type="entry name" value="bZIP"/>
</dbReference>
<name>A0ABR2WKB4_9FUNG</name>
<evidence type="ECO:0000256" key="6">
    <source>
        <dbReference type="SAM" id="Coils"/>
    </source>
</evidence>
<dbReference type="InterPro" id="IPR046347">
    <property type="entry name" value="bZIP_sf"/>
</dbReference>
<keyword evidence="6" id="KW-0175">Coiled coil</keyword>
<keyword evidence="4" id="KW-0804">Transcription</keyword>
<evidence type="ECO:0000256" key="5">
    <source>
        <dbReference type="ARBA" id="ARBA00023242"/>
    </source>
</evidence>
<dbReference type="SUPFAM" id="SSF57959">
    <property type="entry name" value="Leucine zipper domain"/>
    <property type="match status" value="1"/>
</dbReference>
<comment type="caution">
    <text evidence="8">The sequence shown here is derived from an EMBL/GenBank/DDBJ whole genome shotgun (WGS) entry which is preliminary data.</text>
</comment>
<dbReference type="PANTHER" id="PTHR13044:SF14">
    <property type="entry name" value="CRYPTOCEPHAL, ISOFORM A"/>
    <property type="match status" value="1"/>
</dbReference>
<dbReference type="Proteomes" id="UP001479436">
    <property type="component" value="Unassembled WGS sequence"/>
</dbReference>
<dbReference type="EMBL" id="JASJQH010001153">
    <property type="protein sequence ID" value="KAK9761949.1"/>
    <property type="molecule type" value="Genomic_DNA"/>
</dbReference>